<sequence>MTRKLRDQKKAQQKRAARLAAMTAEERERYEAWQRSHQPGPKGARAAARKQRIVAKEIDTALATPKQVGPEVTRIQAEIARLEALAAAIEQHDIFG</sequence>
<evidence type="ECO:0000313" key="3">
    <source>
        <dbReference type="Proteomes" id="UP000192652"/>
    </source>
</evidence>
<accession>A0ABX3PAD0</accession>
<proteinExistence type="predicted"/>
<comment type="caution">
    <text evidence="2">The sequence shown here is derived from an EMBL/GenBank/DDBJ whole genome shotgun (WGS) entry which is preliminary data.</text>
</comment>
<name>A0ABX3PAD0_9HYPH</name>
<feature type="compositionally biased region" description="Basic and acidic residues" evidence="1">
    <location>
        <begin position="1"/>
        <end position="10"/>
    </location>
</feature>
<feature type="region of interest" description="Disordered" evidence="1">
    <location>
        <begin position="1"/>
        <end position="23"/>
    </location>
</feature>
<organism evidence="2 3">
    <name type="scientific">Xaviernesmea rhizosphaerae</name>
    <dbReference type="NCBI Taxonomy" id="1672749"/>
    <lineage>
        <taxon>Bacteria</taxon>
        <taxon>Pseudomonadati</taxon>
        <taxon>Pseudomonadota</taxon>
        <taxon>Alphaproteobacteria</taxon>
        <taxon>Hyphomicrobiales</taxon>
        <taxon>Rhizobiaceae</taxon>
        <taxon>Rhizobium/Agrobacterium group</taxon>
        <taxon>Xaviernesmea</taxon>
    </lineage>
</organism>
<dbReference type="EMBL" id="MSPX01000019">
    <property type="protein sequence ID" value="OQP84617.1"/>
    <property type="molecule type" value="Genomic_DNA"/>
</dbReference>
<reference evidence="2 3" key="1">
    <citation type="journal article" date="2017" name="Antonie Van Leeuwenhoek">
        <title>Rhizobium rhizosphaerae sp. nov., a novel species isolated from rice rhizosphere.</title>
        <authorList>
            <person name="Zhao J.J."/>
            <person name="Zhang J."/>
            <person name="Zhang R.J."/>
            <person name="Zhang C.W."/>
            <person name="Yin H.Q."/>
            <person name="Zhang X.X."/>
        </authorList>
    </citation>
    <scope>NUCLEOTIDE SEQUENCE [LARGE SCALE GENOMIC DNA]</scope>
    <source>
        <strain evidence="2 3">RD15</strain>
    </source>
</reference>
<dbReference type="Proteomes" id="UP000192652">
    <property type="component" value="Unassembled WGS sequence"/>
</dbReference>
<evidence type="ECO:0000256" key="1">
    <source>
        <dbReference type="SAM" id="MobiDB-lite"/>
    </source>
</evidence>
<keyword evidence="3" id="KW-1185">Reference proteome</keyword>
<evidence type="ECO:0000313" key="2">
    <source>
        <dbReference type="EMBL" id="OQP84617.1"/>
    </source>
</evidence>
<protein>
    <submittedName>
        <fullName evidence="2">Uncharacterized protein</fullName>
    </submittedName>
</protein>
<gene>
    <name evidence="2" type="ORF">BTR14_18480</name>
</gene>